<comment type="caution">
    <text evidence="3">The sequence shown here is derived from an EMBL/GenBank/DDBJ whole genome shotgun (WGS) entry which is preliminary data.</text>
</comment>
<dbReference type="STRING" id="1185767.IIF7_19184"/>
<keyword evidence="2" id="KW-0812">Transmembrane</keyword>
<dbReference type="EMBL" id="ARYN01000025">
    <property type="protein sequence ID" value="ORL43807.1"/>
    <property type="molecule type" value="Genomic_DNA"/>
</dbReference>
<dbReference type="Proteomes" id="UP000192746">
    <property type="component" value="Unassembled WGS sequence"/>
</dbReference>
<keyword evidence="2" id="KW-1133">Transmembrane helix</keyword>
<sequence length="73" mass="8250">MKIDPNIDHQLKKIDRQMQLLNFFVGLAIIMVIVTALFAVIEVQKEKLEEPAYNLSQSKTKKPEGATSGRGHK</sequence>
<protein>
    <submittedName>
        <fullName evidence="3">Uncharacterized protein</fullName>
    </submittedName>
</protein>
<feature type="region of interest" description="Disordered" evidence="1">
    <location>
        <begin position="52"/>
        <end position="73"/>
    </location>
</feature>
<organism evidence="3 4">
    <name type="scientific">Zunongwangia atlantica 22II14-10F7</name>
    <dbReference type="NCBI Taxonomy" id="1185767"/>
    <lineage>
        <taxon>Bacteria</taxon>
        <taxon>Pseudomonadati</taxon>
        <taxon>Bacteroidota</taxon>
        <taxon>Flavobacteriia</taxon>
        <taxon>Flavobacteriales</taxon>
        <taxon>Flavobacteriaceae</taxon>
        <taxon>Zunongwangia</taxon>
    </lineage>
</organism>
<dbReference type="RefSeq" id="WP_084843301.1">
    <property type="nucleotide sequence ID" value="NZ_ARYN01000025.1"/>
</dbReference>
<evidence type="ECO:0000313" key="3">
    <source>
        <dbReference type="EMBL" id="ORL43807.1"/>
    </source>
</evidence>
<name>A0A1Y1SYH4_9FLAO</name>
<proteinExistence type="predicted"/>
<feature type="transmembrane region" description="Helical" evidence="2">
    <location>
        <begin position="20"/>
        <end position="41"/>
    </location>
</feature>
<reference evidence="3 4" key="1">
    <citation type="submission" date="2013-04" db="EMBL/GenBank/DDBJ databases">
        <title>Zunongwangia sp. 22II14-10F7 Genome Sequencing.</title>
        <authorList>
            <person name="Lai Q."/>
            <person name="Shao Z."/>
        </authorList>
    </citation>
    <scope>NUCLEOTIDE SEQUENCE [LARGE SCALE GENOMIC DNA]</scope>
    <source>
        <strain evidence="3 4">22II14-10F7</strain>
    </source>
</reference>
<evidence type="ECO:0000256" key="2">
    <source>
        <dbReference type="SAM" id="Phobius"/>
    </source>
</evidence>
<evidence type="ECO:0000256" key="1">
    <source>
        <dbReference type="SAM" id="MobiDB-lite"/>
    </source>
</evidence>
<keyword evidence="4" id="KW-1185">Reference proteome</keyword>
<dbReference type="AlphaFoldDB" id="A0A1Y1SYH4"/>
<gene>
    <name evidence="3" type="ORF">IIF7_19184</name>
</gene>
<accession>A0A1Y1SYH4</accession>
<evidence type="ECO:0000313" key="4">
    <source>
        <dbReference type="Proteomes" id="UP000192746"/>
    </source>
</evidence>
<keyword evidence="2" id="KW-0472">Membrane</keyword>